<accession>A0A9W8E1L1</accession>
<feature type="compositionally biased region" description="Polar residues" evidence="5">
    <location>
        <begin position="276"/>
        <end position="286"/>
    </location>
</feature>
<evidence type="ECO:0000313" key="7">
    <source>
        <dbReference type="EMBL" id="KAJ1962543.1"/>
    </source>
</evidence>
<feature type="compositionally biased region" description="Polar residues" evidence="5">
    <location>
        <begin position="333"/>
        <end position="350"/>
    </location>
</feature>
<name>A0A9W8E1L1_9FUNG</name>
<feature type="region of interest" description="Disordered" evidence="5">
    <location>
        <begin position="328"/>
        <end position="377"/>
    </location>
</feature>
<dbReference type="PANTHER" id="PTHR12911:SF8">
    <property type="entry name" value="KLAROID PROTEIN-RELATED"/>
    <property type="match status" value="1"/>
</dbReference>
<dbReference type="GO" id="GO:0034993">
    <property type="term" value="C:meiotic nuclear membrane microtubule tethering complex"/>
    <property type="evidence" value="ECO:0007669"/>
    <property type="project" value="TreeGrafter"/>
</dbReference>
<feature type="region of interest" description="Disordered" evidence="5">
    <location>
        <begin position="266"/>
        <end position="293"/>
    </location>
</feature>
<evidence type="ECO:0000259" key="6">
    <source>
        <dbReference type="PROSITE" id="PS51469"/>
    </source>
</evidence>
<feature type="domain" description="SUN" evidence="6">
    <location>
        <begin position="687"/>
        <end position="879"/>
    </location>
</feature>
<comment type="subcellular location">
    <subcellularLocation>
        <location evidence="1">Membrane</location>
    </subcellularLocation>
</comment>
<dbReference type="InterPro" id="IPR045119">
    <property type="entry name" value="SUN1-5"/>
</dbReference>
<dbReference type="Pfam" id="PF07738">
    <property type="entry name" value="Sad1_UNC"/>
    <property type="match status" value="1"/>
</dbReference>
<dbReference type="InterPro" id="IPR012919">
    <property type="entry name" value="SUN_dom"/>
</dbReference>
<keyword evidence="4" id="KW-0472">Membrane</keyword>
<dbReference type="Proteomes" id="UP001150925">
    <property type="component" value="Unassembled WGS sequence"/>
</dbReference>
<gene>
    <name evidence="7" type="ORF">IWQ62_003494</name>
</gene>
<dbReference type="EMBL" id="JANBPY010000949">
    <property type="protein sequence ID" value="KAJ1962543.1"/>
    <property type="molecule type" value="Genomic_DNA"/>
</dbReference>
<feature type="region of interest" description="Disordered" evidence="5">
    <location>
        <begin position="112"/>
        <end position="177"/>
    </location>
</feature>
<sequence length="880" mass="98299">MTQQTPHKSPGVPFKDTSINIATAFQQAQRERPQLKPVNRADTSPTLPLGQLAPSTPLRFGMDPTHAENRPLALKPGTQRVWETPRTPGDPLGRRHATPMTRQSVKFAEGTHFEDEEQRATTGQPAASVKRQTVWRDTPNWVQRVQERDQSKRDQRPGGRSLEADPDGYLAGGRYRLRSNVKTPRRFHFNADFQPESEERGPIVRQGVGQEGGFLKDSFLEASAASSAPGIFPTHRAALALDRSGLSPDQRLEPLVDLTGEYPVENPQRGLETHRSGNPSPTTLNFATDDENIPNIMDMSPYLHSERILRSHQPQVSVPSQAWRDPAWLHSQRPPQDNDNESTAPTVVNQSEREDSVSEGQPIRAVPGPTSPHRHGSRYADNMSFAYSVGNRASDYYPQIRPPHYNMGHFLQDTYRDLHYRVRFIRRTITWPLGQCLWLVWYLFLHLLQWGVVIPAAWALGSVIRALGKLGRLLGLTSKSTELLPAQTRLLAHCSLVFLVLLTSLYRGDLLWSTVYQWSTLARTPVVKVWNQVSPSGLLQGLVPGFSLFGVTQQTPPEPVPEPLPESLPLSDSIRGMLEDTFLSIQKRLIRIEKQAEGWSKVEPELETLRQDLVKQQAQLQTHHERVEQVANQPHAEGDHTSVPHGDNSGTLSEEAQHQVEERINQALLQLQADVLGRPDYALYASGARVIPLLTSPTFEPSVDPAQGLWRSWGAKIAGTLGLGTQGINPPSVALDPDTSLGSCWPFQGDHGRLGIRLSRPIIPGAFSVEHVSPNVAIDISSAPKTVEVWAVLDHRDWRTDLDTNSLPSPLPTHLWLASYNYTPSVEHPIQTFPVDADVRDQLLSQVTQVRAVQFRVLSNHGNSQYTCLYRFRAHALSSE</sequence>
<dbReference type="PANTHER" id="PTHR12911">
    <property type="entry name" value="SAD1/UNC-84-LIKE PROTEIN-RELATED"/>
    <property type="match status" value="1"/>
</dbReference>
<feature type="region of interest" description="Disordered" evidence="5">
    <location>
        <begin position="617"/>
        <end position="656"/>
    </location>
</feature>
<reference evidence="7" key="1">
    <citation type="submission" date="2022-07" db="EMBL/GenBank/DDBJ databases">
        <title>Phylogenomic reconstructions and comparative analyses of Kickxellomycotina fungi.</title>
        <authorList>
            <person name="Reynolds N.K."/>
            <person name="Stajich J.E."/>
            <person name="Barry K."/>
            <person name="Grigoriev I.V."/>
            <person name="Crous P."/>
            <person name="Smith M.E."/>
        </authorList>
    </citation>
    <scope>NUCLEOTIDE SEQUENCE</scope>
    <source>
        <strain evidence="7">RSA 1196</strain>
    </source>
</reference>
<feature type="compositionally biased region" description="Basic and acidic residues" evidence="5">
    <location>
        <begin position="145"/>
        <end position="157"/>
    </location>
</feature>
<feature type="region of interest" description="Disordered" evidence="5">
    <location>
        <begin position="27"/>
        <end position="98"/>
    </location>
</feature>
<organism evidence="7 8">
    <name type="scientific">Dispira parvispora</name>
    <dbReference type="NCBI Taxonomy" id="1520584"/>
    <lineage>
        <taxon>Eukaryota</taxon>
        <taxon>Fungi</taxon>
        <taxon>Fungi incertae sedis</taxon>
        <taxon>Zoopagomycota</taxon>
        <taxon>Kickxellomycotina</taxon>
        <taxon>Dimargaritomycetes</taxon>
        <taxon>Dimargaritales</taxon>
        <taxon>Dimargaritaceae</taxon>
        <taxon>Dispira</taxon>
    </lineage>
</organism>
<dbReference type="AlphaFoldDB" id="A0A9W8E1L1"/>
<evidence type="ECO:0000256" key="1">
    <source>
        <dbReference type="ARBA" id="ARBA00004370"/>
    </source>
</evidence>
<evidence type="ECO:0000256" key="5">
    <source>
        <dbReference type="SAM" id="MobiDB-lite"/>
    </source>
</evidence>
<dbReference type="PROSITE" id="PS51469">
    <property type="entry name" value="SUN"/>
    <property type="match status" value="1"/>
</dbReference>
<evidence type="ECO:0000256" key="3">
    <source>
        <dbReference type="ARBA" id="ARBA00022989"/>
    </source>
</evidence>
<proteinExistence type="predicted"/>
<comment type="caution">
    <text evidence="7">The sequence shown here is derived from an EMBL/GenBank/DDBJ whole genome shotgun (WGS) entry which is preliminary data.</text>
</comment>
<protein>
    <recommendedName>
        <fullName evidence="6">SUN domain-containing protein</fullName>
    </recommendedName>
</protein>
<dbReference type="OrthoDB" id="342281at2759"/>
<dbReference type="GO" id="GO:0043495">
    <property type="term" value="F:protein-membrane adaptor activity"/>
    <property type="evidence" value="ECO:0007669"/>
    <property type="project" value="TreeGrafter"/>
</dbReference>
<evidence type="ECO:0000256" key="2">
    <source>
        <dbReference type="ARBA" id="ARBA00022692"/>
    </source>
</evidence>
<evidence type="ECO:0000313" key="8">
    <source>
        <dbReference type="Proteomes" id="UP001150925"/>
    </source>
</evidence>
<dbReference type="Gene3D" id="2.60.120.260">
    <property type="entry name" value="Galactose-binding domain-like"/>
    <property type="match status" value="1"/>
</dbReference>
<keyword evidence="8" id="KW-1185">Reference proteome</keyword>
<evidence type="ECO:0000256" key="4">
    <source>
        <dbReference type="ARBA" id="ARBA00023136"/>
    </source>
</evidence>
<keyword evidence="2" id="KW-0812">Transmembrane</keyword>
<keyword evidence="3" id="KW-1133">Transmembrane helix</keyword>